<name>C7CB97_METED</name>
<feature type="region of interest" description="Disordered" evidence="1">
    <location>
        <begin position="31"/>
        <end position="81"/>
    </location>
</feature>
<evidence type="ECO:0000256" key="1">
    <source>
        <dbReference type="SAM" id="MobiDB-lite"/>
    </source>
</evidence>
<proteinExistence type="predicted"/>
<evidence type="ECO:0000313" key="2">
    <source>
        <dbReference type="EMBL" id="CAX27517.1"/>
    </source>
</evidence>
<accession>C7CB97</accession>
<evidence type="ECO:0000313" key="3">
    <source>
        <dbReference type="Proteomes" id="UP000008070"/>
    </source>
</evidence>
<sequence>MPDRPEAPREFLDRYHLGNDTDGYRAAICQMGVEPPKGGGQAALTLSPRTEPKNGSQRVAGSGPASFPSAASQQNGPYPGHRLVDENVAIVIAPHLGASPLTPSPGRKS</sequence>
<dbReference type="Proteomes" id="UP000008070">
    <property type="component" value="Chromosome"/>
</dbReference>
<organism evidence="2 3">
    <name type="scientific">Methylorubrum extorquens (strain DSM 6343 / CIP 106787 / DM4)</name>
    <name type="common">Methylobacterium extorquens</name>
    <dbReference type="NCBI Taxonomy" id="661410"/>
    <lineage>
        <taxon>Bacteria</taxon>
        <taxon>Pseudomonadati</taxon>
        <taxon>Pseudomonadota</taxon>
        <taxon>Alphaproteobacteria</taxon>
        <taxon>Hyphomicrobiales</taxon>
        <taxon>Methylobacteriaceae</taxon>
        <taxon>Methylorubrum</taxon>
    </lineage>
</organism>
<feature type="compositionally biased region" description="Low complexity" evidence="1">
    <location>
        <begin position="60"/>
        <end position="72"/>
    </location>
</feature>
<dbReference type="KEGG" id="mdi:METDI5917"/>
<dbReference type="HOGENOM" id="CLU_173973_0_0_5"/>
<reference evidence="3" key="1">
    <citation type="journal article" date="2009" name="PLoS ONE">
        <title>Methylobacterium genome sequences: a reference blueprint to investigate microbial metabolism of C1 compounds from natural and industrial sources.</title>
        <authorList>
            <person name="Vuilleumier S."/>
            <person name="Chistoserdova L."/>
            <person name="Lee M.-C."/>
            <person name="Bringel F."/>
            <person name="Lajus A."/>
            <person name="Zhou Y."/>
            <person name="Gourion B."/>
            <person name="Barbe V."/>
            <person name="Chang J."/>
            <person name="Cruveiller S."/>
            <person name="Dossat C."/>
            <person name="Gillett W."/>
            <person name="Gruffaz C."/>
            <person name="Haugen E."/>
            <person name="Hourcade E."/>
            <person name="Levy R."/>
            <person name="Mangenot S."/>
            <person name="Muller E."/>
            <person name="Nadalig T."/>
            <person name="Pagni M."/>
            <person name="Penny C."/>
            <person name="Peyraud R."/>
            <person name="Robinson D.G."/>
            <person name="Roche D."/>
            <person name="Rouy Z."/>
            <person name="Saenampechek C."/>
            <person name="Salvignol G."/>
            <person name="Vallenet D."/>
            <person name="Wu Z."/>
            <person name="Marx C.J."/>
            <person name="Vorholt J.A."/>
            <person name="Olson M.V."/>
            <person name="Kaul R."/>
            <person name="Weissenbach J."/>
            <person name="Medigue C."/>
            <person name="Lidstrom M.E."/>
        </authorList>
    </citation>
    <scope>NUCLEOTIDE SEQUENCE [LARGE SCALE GENOMIC DNA]</scope>
    <source>
        <strain evidence="3">DSM 6343 / CIP 106787 / DM4</strain>
    </source>
</reference>
<protein>
    <submittedName>
        <fullName evidence="2">Uncharacterized protein</fullName>
    </submittedName>
</protein>
<dbReference type="EMBL" id="FP103042">
    <property type="protein sequence ID" value="CAX27517.1"/>
    <property type="molecule type" value="Genomic_DNA"/>
</dbReference>
<dbReference type="AlphaFoldDB" id="C7CB97"/>
<gene>
    <name evidence="2" type="ORF">METD_I5917</name>
</gene>